<dbReference type="PANTHER" id="PTHR43133:SF8">
    <property type="entry name" value="RNA POLYMERASE SIGMA FACTOR HI_1459-RELATED"/>
    <property type="match status" value="1"/>
</dbReference>
<evidence type="ECO:0000259" key="8">
    <source>
        <dbReference type="Pfam" id="PF08281"/>
    </source>
</evidence>
<evidence type="ECO:0000313" key="10">
    <source>
        <dbReference type="Proteomes" id="UP000657574"/>
    </source>
</evidence>
<dbReference type="AlphaFoldDB" id="A0A917KZC2"/>
<dbReference type="Gene3D" id="1.10.1740.10">
    <property type="match status" value="1"/>
</dbReference>
<feature type="compositionally biased region" description="Polar residues" evidence="6">
    <location>
        <begin position="188"/>
        <end position="198"/>
    </location>
</feature>
<keyword evidence="4" id="KW-0238">DNA-binding</keyword>
<dbReference type="InterPro" id="IPR014284">
    <property type="entry name" value="RNA_pol_sigma-70_dom"/>
</dbReference>
<dbReference type="InterPro" id="IPR039425">
    <property type="entry name" value="RNA_pol_sigma-70-like"/>
</dbReference>
<evidence type="ECO:0000256" key="6">
    <source>
        <dbReference type="SAM" id="MobiDB-lite"/>
    </source>
</evidence>
<dbReference type="GO" id="GO:0000428">
    <property type="term" value="C:DNA-directed RNA polymerase complex"/>
    <property type="evidence" value="ECO:0007669"/>
    <property type="project" value="UniProtKB-KW"/>
</dbReference>
<comment type="caution">
    <text evidence="9">The sequence shown here is derived from an EMBL/GenBank/DDBJ whole genome shotgun (WGS) entry which is preliminary data.</text>
</comment>
<keyword evidence="3" id="KW-0731">Sigma factor</keyword>
<keyword evidence="10" id="KW-1185">Reference proteome</keyword>
<dbReference type="InterPro" id="IPR036388">
    <property type="entry name" value="WH-like_DNA-bd_sf"/>
</dbReference>
<dbReference type="NCBIfam" id="TIGR02937">
    <property type="entry name" value="sigma70-ECF"/>
    <property type="match status" value="1"/>
</dbReference>
<dbReference type="Pfam" id="PF08281">
    <property type="entry name" value="Sigma70_r4_2"/>
    <property type="match status" value="1"/>
</dbReference>
<evidence type="ECO:0000313" key="9">
    <source>
        <dbReference type="EMBL" id="GGJ37216.1"/>
    </source>
</evidence>
<evidence type="ECO:0000256" key="3">
    <source>
        <dbReference type="ARBA" id="ARBA00023082"/>
    </source>
</evidence>
<evidence type="ECO:0000256" key="4">
    <source>
        <dbReference type="ARBA" id="ARBA00023125"/>
    </source>
</evidence>
<keyword evidence="5" id="KW-0804">Transcription</keyword>
<dbReference type="InterPro" id="IPR013325">
    <property type="entry name" value="RNA_pol_sigma_r2"/>
</dbReference>
<sequence>METDEDLADRSRHDPAAFEPLVDRHAAALHGYLTRRCGPAADDLLSEVWLAAYARRADYDRALGSVRSWLFGIARNHVLAHWRRAASAARASGHGNGADEHDWSAVDARLDAASLLPALRAALNELTADERELLLLIAWEQLTPSEAAQVTGIPPGTARSRLHRARTRMRGLLGAHSGAAPGVPPLTNPTVSANGGSA</sequence>
<evidence type="ECO:0000259" key="7">
    <source>
        <dbReference type="Pfam" id="PF04542"/>
    </source>
</evidence>
<dbReference type="CDD" id="cd06171">
    <property type="entry name" value="Sigma70_r4"/>
    <property type="match status" value="1"/>
</dbReference>
<dbReference type="InterPro" id="IPR013324">
    <property type="entry name" value="RNA_pol_sigma_r3/r4-like"/>
</dbReference>
<dbReference type="GO" id="GO:0003677">
    <property type="term" value="F:DNA binding"/>
    <property type="evidence" value="ECO:0007669"/>
    <property type="project" value="UniProtKB-KW"/>
</dbReference>
<dbReference type="SUPFAM" id="SSF88946">
    <property type="entry name" value="Sigma2 domain of RNA polymerase sigma factors"/>
    <property type="match status" value="1"/>
</dbReference>
<name>A0A917KZC2_9ACTN</name>
<evidence type="ECO:0000256" key="2">
    <source>
        <dbReference type="ARBA" id="ARBA00023015"/>
    </source>
</evidence>
<feature type="domain" description="RNA polymerase sigma-70 region 2" evidence="7">
    <location>
        <begin position="21"/>
        <end position="86"/>
    </location>
</feature>
<reference evidence="9" key="2">
    <citation type="submission" date="2020-09" db="EMBL/GenBank/DDBJ databases">
        <authorList>
            <person name="Sun Q."/>
            <person name="Ohkuma M."/>
        </authorList>
    </citation>
    <scope>NUCLEOTIDE SEQUENCE</scope>
    <source>
        <strain evidence="9">JCM 3086</strain>
    </source>
</reference>
<proteinExistence type="inferred from homology"/>
<protein>
    <submittedName>
        <fullName evidence="9">DNA-directed RNA polymerase sigma-70 factor</fullName>
    </submittedName>
</protein>
<evidence type="ECO:0000256" key="5">
    <source>
        <dbReference type="ARBA" id="ARBA00023163"/>
    </source>
</evidence>
<keyword evidence="9" id="KW-0240">DNA-directed RNA polymerase</keyword>
<feature type="region of interest" description="Disordered" evidence="6">
    <location>
        <begin position="175"/>
        <end position="198"/>
    </location>
</feature>
<dbReference type="InterPro" id="IPR013249">
    <property type="entry name" value="RNA_pol_sigma70_r4_t2"/>
</dbReference>
<reference evidence="9" key="1">
    <citation type="journal article" date="2014" name="Int. J. Syst. Evol. Microbiol.">
        <title>Complete genome sequence of Corynebacterium casei LMG S-19264T (=DSM 44701T), isolated from a smear-ripened cheese.</title>
        <authorList>
            <consortium name="US DOE Joint Genome Institute (JGI-PGF)"/>
            <person name="Walter F."/>
            <person name="Albersmeier A."/>
            <person name="Kalinowski J."/>
            <person name="Ruckert C."/>
        </authorList>
    </citation>
    <scope>NUCLEOTIDE SEQUENCE</scope>
    <source>
        <strain evidence="9">JCM 3086</strain>
    </source>
</reference>
<accession>A0A917KZC2</accession>
<dbReference type="GO" id="GO:0016987">
    <property type="term" value="F:sigma factor activity"/>
    <property type="evidence" value="ECO:0007669"/>
    <property type="project" value="UniProtKB-KW"/>
</dbReference>
<dbReference type="Pfam" id="PF04542">
    <property type="entry name" value="Sigma70_r2"/>
    <property type="match status" value="1"/>
</dbReference>
<dbReference type="InterPro" id="IPR007627">
    <property type="entry name" value="RNA_pol_sigma70_r2"/>
</dbReference>
<dbReference type="GO" id="GO:0006352">
    <property type="term" value="P:DNA-templated transcription initiation"/>
    <property type="evidence" value="ECO:0007669"/>
    <property type="project" value="InterPro"/>
</dbReference>
<gene>
    <name evidence="9" type="primary">rpoE</name>
    <name evidence="9" type="ORF">GCM10010121_055480</name>
</gene>
<dbReference type="SUPFAM" id="SSF88659">
    <property type="entry name" value="Sigma3 and sigma4 domains of RNA polymerase sigma factors"/>
    <property type="match status" value="1"/>
</dbReference>
<organism evidence="9 10">
    <name type="scientific">Streptomyces brasiliensis</name>
    <dbReference type="NCBI Taxonomy" id="1954"/>
    <lineage>
        <taxon>Bacteria</taxon>
        <taxon>Bacillati</taxon>
        <taxon>Actinomycetota</taxon>
        <taxon>Actinomycetes</taxon>
        <taxon>Kitasatosporales</taxon>
        <taxon>Streptomycetaceae</taxon>
        <taxon>Streptomyces</taxon>
    </lineage>
</organism>
<dbReference type="EMBL" id="BMQA01000021">
    <property type="protein sequence ID" value="GGJ37216.1"/>
    <property type="molecule type" value="Genomic_DNA"/>
</dbReference>
<dbReference type="PANTHER" id="PTHR43133">
    <property type="entry name" value="RNA POLYMERASE ECF-TYPE SIGMA FACTO"/>
    <property type="match status" value="1"/>
</dbReference>
<comment type="similarity">
    <text evidence="1">Belongs to the sigma-70 factor family. ECF subfamily.</text>
</comment>
<keyword evidence="2" id="KW-0805">Transcription regulation</keyword>
<feature type="domain" description="RNA polymerase sigma factor 70 region 4 type 2" evidence="8">
    <location>
        <begin position="118"/>
        <end position="169"/>
    </location>
</feature>
<dbReference type="RefSeq" id="WP_189313997.1">
    <property type="nucleotide sequence ID" value="NZ_BMQA01000021.1"/>
</dbReference>
<dbReference type="Proteomes" id="UP000657574">
    <property type="component" value="Unassembled WGS sequence"/>
</dbReference>
<dbReference type="Gene3D" id="1.10.10.10">
    <property type="entry name" value="Winged helix-like DNA-binding domain superfamily/Winged helix DNA-binding domain"/>
    <property type="match status" value="1"/>
</dbReference>
<evidence type="ECO:0000256" key="1">
    <source>
        <dbReference type="ARBA" id="ARBA00010641"/>
    </source>
</evidence>